<dbReference type="InterPro" id="IPR028974">
    <property type="entry name" value="TSP_type-3_rpt"/>
</dbReference>
<comment type="caution">
    <text evidence="4">The sequence shown here is derived from an EMBL/GenBank/DDBJ whole genome shotgun (WGS) entry which is preliminary data.</text>
</comment>
<sequence length="758" mass="83766">MNLKKLFPILLLLFFSSSIFSQTLLPQQNNLVLGGRKMIIVRGVDTATHTWQDTDQHLQNLKTEFDSYLRKVSFEKTWIETYDITPVYNFTVDPNNNGYTALSDALSVIATNDGYNLGDYNIVMYLHSSSIDFGGGGALGTGNGLNGTIWANNALSWYYAGNIHEGFHALGVGHAETIEGGADVFPGKVTGGHDPYHFMGSQGDAGLNTDIPNYMQYLLGWITPQSVELVTSQTLNTHTLKLYKSSLVSNYNNQRLYSAQLDDNLWISYEPDNSNTRITKKGLLFHYIPGPKSGVCRLLDTRPQSITELPPGIGTNYLPVIDFWDAALIENETFNWGNTEIKIINTGGTEDDKWVEIQFQNCIITSGDSDNDGVCDAIDKCPGGDDSVDTDNDSIPDFCDACPLDPFNDSNGNNICDNEECLVELSQDDFDYDPTKPLNEANGGIGYSGAWELTPLNGTIEITQGSLEFPNIKSQGNKLRLALQEESSSKACTRSLSKEITTGNTLWLSVLIRIEKLADGGFWIKPNSLQSIAIGKRWGNQLSIDNNYTTKTVTEGEVVRLVAKFILAPTETRAYLWVNKLNNFEEDQADATKTAGPIERIDHISVSMERWGSGIAELDELKMGCDGLPIIGDVDNDGFFSDVDCNDEDPSINPDATEIPNNGIDENCDGQDTTLSIDKADKLKVQVIPNPARLDIQVKTDKNLNYRVELFNILGQLKLSADKKESIDIQHLPNGIYFLKILDLESNKSTVKKIAISK</sequence>
<name>A0A4V3P4E2_9FLAO</name>
<evidence type="ECO:0000313" key="5">
    <source>
        <dbReference type="Proteomes" id="UP000307602"/>
    </source>
</evidence>
<keyword evidence="1 2" id="KW-0732">Signal</keyword>
<reference evidence="4 5" key="1">
    <citation type="submission" date="2019-04" db="EMBL/GenBank/DDBJ databases">
        <authorList>
            <person name="Liu A."/>
        </authorList>
    </citation>
    <scope>NUCLEOTIDE SEQUENCE [LARGE SCALE GENOMIC DNA]</scope>
    <source>
        <strain evidence="4 5">RZ03</strain>
    </source>
</reference>
<feature type="chain" id="PRO_5020754355" evidence="2">
    <location>
        <begin position="22"/>
        <end position="758"/>
    </location>
</feature>
<protein>
    <submittedName>
        <fullName evidence="4">T9SS type A sorting domain-containing protein</fullName>
    </submittedName>
</protein>
<dbReference type="EMBL" id="SRSO01000029">
    <property type="protein sequence ID" value="TGV01014.1"/>
    <property type="molecule type" value="Genomic_DNA"/>
</dbReference>
<evidence type="ECO:0000256" key="2">
    <source>
        <dbReference type="SAM" id="SignalP"/>
    </source>
</evidence>
<feature type="domain" description="Secretion system C-terminal sorting" evidence="3">
    <location>
        <begin position="688"/>
        <end position="756"/>
    </location>
</feature>
<dbReference type="InterPro" id="IPR026444">
    <property type="entry name" value="Secre_tail"/>
</dbReference>
<evidence type="ECO:0000259" key="3">
    <source>
        <dbReference type="Pfam" id="PF18962"/>
    </source>
</evidence>
<dbReference type="OrthoDB" id="1652165at2"/>
<dbReference type="SUPFAM" id="SSF103647">
    <property type="entry name" value="TSP type-3 repeat"/>
    <property type="match status" value="1"/>
</dbReference>
<keyword evidence="5" id="KW-1185">Reference proteome</keyword>
<dbReference type="GO" id="GO:0005509">
    <property type="term" value="F:calcium ion binding"/>
    <property type="evidence" value="ECO:0007669"/>
    <property type="project" value="InterPro"/>
</dbReference>
<organism evidence="4 5">
    <name type="scientific">Flavivirga rizhaonensis</name>
    <dbReference type="NCBI Taxonomy" id="2559571"/>
    <lineage>
        <taxon>Bacteria</taxon>
        <taxon>Pseudomonadati</taxon>
        <taxon>Bacteroidota</taxon>
        <taxon>Flavobacteriia</taxon>
        <taxon>Flavobacteriales</taxon>
        <taxon>Flavobacteriaceae</taxon>
        <taxon>Flavivirga</taxon>
    </lineage>
</organism>
<gene>
    <name evidence="4" type="ORF">EM932_17255</name>
</gene>
<dbReference type="Proteomes" id="UP000307602">
    <property type="component" value="Unassembled WGS sequence"/>
</dbReference>
<evidence type="ECO:0000256" key="1">
    <source>
        <dbReference type="ARBA" id="ARBA00022729"/>
    </source>
</evidence>
<accession>A0A4V3P4E2</accession>
<dbReference type="AlphaFoldDB" id="A0A4V3P4E2"/>
<dbReference type="Pfam" id="PF11617">
    <property type="entry name" value="Cu-binding_MopE"/>
    <property type="match status" value="1"/>
</dbReference>
<dbReference type="NCBIfam" id="TIGR04183">
    <property type="entry name" value="Por_Secre_tail"/>
    <property type="match status" value="1"/>
</dbReference>
<feature type="signal peptide" evidence="2">
    <location>
        <begin position="1"/>
        <end position="21"/>
    </location>
</feature>
<evidence type="ECO:0000313" key="4">
    <source>
        <dbReference type="EMBL" id="TGV01014.1"/>
    </source>
</evidence>
<dbReference type="InterPro" id="IPR021655">
    <property type="entry name" value="Put_metal-bd"/>
</dbReference>
<dbReference type="Pfam" id="PF18962">
    <property type="entry name" value="Por_Secre_tail"/>
    <property type="match status" value="1"/>
</dbReference>
<proteinExistence type="predicted"/>
<dbReference type="RefSeq" id="WP_135878456.1">
    <property type="nucleotide sequence ID" value="NZ_SRSO01000029.1"/>
</dbReference>